<proteinExistence type="predicted"/>
<dbReference type="RefSeq" id="WP_010412210.1">
    <property type="nucleotide sequence ID" value="NZ_MCRM02000032.1"/>
</dbReference>
<evidence type="ECO:0008006" key="4">
    <source>
        <dbReference type="Google" id="ProtNLM"/>
    </source>
</evidence>
<reference evidence="2" key="1">
    <citation type="submission" date="2018-01" db="EMBL/GenBank/DDBJ databases">
        <title>Genomic characterization of Leptospira inadai serogroup Lyme isolated from captured rat in Brazil and comparative analysis with human reference strain.</title>
        <authorList>
            <person name="Moreno L.Z."/>
            <person name="Loureiro A.P."/>
            <person name="Miraglia F."/>
            <person name="Kremer F.S."/>
            <person name="Eslabao M.R."/>
            <person name="Dellagostin O.A."/>
            <person name="Lilenbaum W."/>
            <person name="Moreno A.M."/>
        </authorList>
    </citation>
    <scope>NUCLEOTIDE SEQUENCE [LARGE SCALE GENOMIC DNA]</scope>
    <source>
        <strain evidence="2">M34/99</strain>
    </source>
</reference>
<name>A0ABX4YDK6_9LEPT</name>
<feature type="region of interest" description="Disordered" evidence="1">
    <location>
        <begin position="279"/>
        <end position="310"/>
    </location>
</feature>
<keyword evidence="3" id="KW-1185">Reference proteome</keyword>
<evidence type="ECO:0000256" key="1">
    <source>
        <dbReference type="SAM" id="MobiDB-lite"/>
    </source>
</evidence>
<evidence type="ECO:0000313" key="3">
    <source>
        <dbReference type="Proteomes" id="UP000094669"/>
    </source>
</evidence>
<gene>
    <name evidence="2" type="ORF">BES34_019520</name>
</gene>
<evidence type="ECO:0000313" key="2">
    <source>
        <dbReference type="EMBL" id="PNV72414.1"/>
    </source>
</evidence>
<accession>A0ABX4YDK6</accession>
<feature type="compositionally biased region" description="Basic residues" evidence="1">
    <location>
        <begin position="299"/>
        <end position="310"/>
    </location>
</feature>
<protein>
    <recommendedName>
        <fullName evidence="4">Tetratricopeptide repeat protein</fullName>
    </recommendedName>
</protein>
<dbReference type="EMBL" id="MCRM02000032">
    <property type="protein sequence ID" value="PNV72414.1"/>
    <property type="molecule type" value="Genomic_DNA"/>
</dbReference>
<organism evidence="2 3">
    <name type="scientific">Leptospira inadai serovar Lyme</name>
    <dbReference type="NCBI Taxonomy" id="293084"/>
    <lineage>
        <taxon>Bacteria</taxon>
        <taxon>Pseudomonadati</taxon>
        <taxon>Spirochaetota</taxon>
        <taxon>Spirochaetia</taxon>
        <taxon>Leptospirales</taxon>
        <taxon>Leptospiraceae</taxon>
        <taxon>Leptospira</taxon>
    </lineage>
</organism>
<feature type="compositionally biased region" description="Basic and acidic residues" evidence="1">
    <location>
        <begin position="279"/>
        <end position="293"/>
    </location>
</feature>
<dbReference type="Proteomes" id="UP000094669">
    <property type="component" value="Unassembled WGS sequence"/>
</dbReference>
<sequence>MGILRRLFLILLTFSTIVPISAQTLWDNLNSMVPEGSGFVYSFDPNKKTEAFDKTAFFLSDYLYRDLFYITDLDRRIEDNYKFKIISAVLHNLTEDNPQVLIYKNYIAGKSLNVAIRLVTNKEKPTEKAILFMTNLMQGGKLAETSEQLDESFGRIFVLTPSGKLVQLNDFEDKKKDEKLDRNQRADAYLFDEKLENDQNILPLLTEHLKEEKDPYRFFVGHVTMAQYYLSVNKFEDAKNWIGKAEKLRMQAKEGDMSWDAPLRLVTFNYNYLKLFEKDGNQTPDGDKSESAENSKSSQKSKKKSKKDNQ</sequence>
<comment type="caution">
    <text evidence="2">The sequence shown here is derived from an EMBL/GenBank/DDBJ whole genome shotgun (WGS) entry which is preliminary data.</text>
</comment>